<evidence type="ECO:0000256" key="7">
    <source>
        <dbReference type="ARBA" id="ARBA00023306"/>
    </source>
</evidence>
<dbReference type="RefSeq" id="WP_159440868.1">
    <property type="nucleotide sequence ID" value="NZ_FQVU01000003.1"/>
</dbReference>
<dbReference type="OrthoDB" id="9790760at2"/>
<dbReference type="Pfam" id="PF08478">
    <property type="entry name" value="POTRA_1"/>
    <property type="match status" value="1"/>
</dbReference>
<dbReference type="InterPro" id="IPR050487">
    <property type="entry name" value="FtsQ_DivIB"/>
</dbReference>
<dbReference type="EMBL" id="FQVU01000003">
    <property type="protein sequence ID" value="SHG61775.1"/>
    <property type="molecule type" value="Genomic_DNA"/>
</dbReference>
<feature type="transmembrane region" description="Helical" evidence="8">
    <location>
        <begin position="32"/>
        <end position="51"/>
    </location>
</feature>
<comment type="subcellular location">
    <subcellularLocation>
        <location evidence="1">Membrane</location>
    </subcellularLocation>
</comment>
<proteinExistence type="predicted"/>
<keyword evidence="6 8" id="KW-0472">Membrane</keyword>
<keyword evidence="5 8" id="KW-1133">Transmembrane helix</keyword>
<evidence type="ECO:0000256" key="4">
    <source>
        <dbReference type="ARBA" id="ARBA00022692"/>
    </source>
</evidence>
<evidence type="ECO:0000259" key="9">
    <source>
        <dbReference type="PROSITE" id="PS51779"/>
    </source>
</evidence>
<evidence type="ECO:0000256" key="8">
    <source>
        <dbReference type="SAM" id="Phobius"/>
    </source>
</evidence>
<gene>
    <name evidence="10" type="ORF">SAMN05443575_2393</name>
</gene>
<evidence type="ECO:0000256" key="1">
    <source>
        <dbReference type="ARBA" id="ARBA00004370"/>
    </source>
</evidence>
<evidence type="ECO:0000256" key="3">
    <source>
        <dbReference type="ARBA" id="ARBA00022618"/>
    </source>
</evidence>
<dbReference type="Pfam" id="PF03799">
    <property type="entry name" value="FtsQ_DivIB_C"/>
    <property type="match status" value="1"/>
</dbReference>
<dbReference type="Gene3D" id="3.10.20.310">
    <property type="entry name" value="membrane protein fhac"/>
    <property type="match status" value="1"/>
</dbReference>
<dbReference type="PANTHER" id="PTHR37820:SF1">
    <property type="entry name" value="CELL DIVISION PROTEIN FTSQ"/>
    <property type="match status" value="1"/>
</dbReference>
<dbReference type="GO" id="GO:0051301">
    <property type="term" value="P:cell division"/>
    <property type="evidence" value="ECO:0007669"/>
    <property type="project" value="UniProtKB-KW"/>
</dbReference>
<dbReference type="GO" id="GO:0005886">
    <property type="term" value="C:plasma membrane"/>
    <property type="evidence" value="ECO:0007669"/>
    <property type="project" value="TreeGrafter"/>
</dbReference>
<evidence type="ECO:0000313" key="11">
    <source>
        <dbReference type="Proteomes" id="UP000186132"/>
    </source>
</evidence>
<keyword evidence="7" id="KW-0131">Cell cycle</keyword>
<feature type="domain" description="POTRA" evidence="9">
    <location>
        <begin position="56"/>
        <end position="124"/>
    </location>
</feature>
<reference evidence="10 11" key="1">
    <citation type="submission" date="2016-11" db="EMBL/GenBank/DDBJ databases">
        <authorList>
            <person name="Jaros S."/>
            <person name="Januszkiewicz K."/>
            <person name="Wedrychowicz H."/>
        </authorList>
    </citation>
    <scope>NUCLEOTIDE SEQUENCE [LARGE SCALE GENOMIC DNA]</scope>
    <source>
        <strain evidence="10 11">DSM 45627</strain>
    </source>
</reference>
<keyword evidence="11" id="KW-1185">Reference proteome</keyword>
<protein>
    <submittedName>
        <fullName evidence="10">Cell division protein FtsQ</fullName>
    </submittedName>
</protein>
<dbReference type="InterPro" id="IPR005548">
    <property type="entry name" value="Cell_div_FtsQ/DivIB_C"/>
</dbReference>
<evidence type="ECO:0000256" key="2">
    <source>
        <dbReference type="ARBA" id="ARBA00022475"/>
    </source>
</evidence>
<evidence type="ECO:0000256" key="6">
    <source>
        <dbReference type="ARBA" id="ARBA00023136"/>
    </source>
</evidence>
<evidence type="ECO:0000313" key="10">
    <source>
        <dbReference type="EMBL" id="SHG61775.1"/>
    </source>
</evidence>
<dbReference type="InterPro" id="IPR013685">
    <property type="entry name" value="POTRA_FtsQ_type"/>
</dbReference>
<keyword evidence="4 8" id="KW-0812">Transmembrane</keyword>
<dbReference type="InterPro" id="IPR034746">
    <property type="entry name" value="POTRA"/>
</dbReference>
<dbReference type="Proteomes" id="UP000186132">
    <property type="component" value="Unassembled WGS sequence"/>
</dbReference>
<keyword evidence="2" id="KW-1003">Cell membrane</keyword>
<dbReference type="PANTHER" id="PTHR37820">
    <property type="entry name" value="CELL DIVISION PROTEIN DIVIB"/>
    <property type="match status" value="1"/>
</dbReference>
<accession>A0A1M5LA26</accession>
<dbReference type="AlphaFoldDB" id="A0A1M5LA26"/>
<name>A0A1M5LA26_9ACTN</name>
<dbReference type="STRING" id="1206085.SAMN05443575_2393"/>
<evidence type="ECO:0000256" key="5">
    <source>
        <dbReference type="ARBA" id="ARBA00022989"/>
    </source>
</evidence>
<organism evidence="10 11">
    <name type="scientific">Jatrophihabitans endophyticus</name>
    <dbReference type="NCBI Taxonomy" id="1206085"/>
    <lineage>
        <taxon>Bacteria</taxon>
        <taxon>Bacillati</taxon>
        <taxon>Actinomycetota</taxon>
        <taxon>Actinomycetes</taxon>
        <taxon>Jatrophihabitantales</taxon>
        <taxon>Jatrophihabitantaceae</taxon>
        <taxon>Jatrophihabitans</taxon>
    </lineage>
</organism>
<sequence>MTATEIRRAGAGGPGGFASLPAEPAPRRRRRVALIVALLVVFAAFATWLVAFSPVFGVRTVTVHGVRALTTADVERAADVDYGQPVVRVDTAAIAARVETLPQVESARVSTSFPSTVVVTVTERVAVGYVTIAGRRILVDRGGEQYLGVDKAPGLPQLVVPSGSARHTTGSAVATVAASLPADLRARTKSIEALDPDAITLVLRDGVLVRWGSEERSATKARVADVLRQRKHPRPSVVDVTDPDRPYTR</sequence>
<keyword evidence="3 10" id="KW-0132">Cell division</keyword>
<dbReference type="PROSITE" id="PS51779">
    <property type="entry name" value="POTRA"/>
    <property type="match status" value="1"/>
</dbReference>